<dbReference type="EMBL" id="CCCS020000008">
    <property type="protein sequence ID" value="CDQ09070.1"/>
    <property type="molecule type" value="Genomic_DNA"/>
</dbReference>
<proteinExistence type="predicted"/>
<reference evidence="1" key="2">
    <citation type="submission" date="2014-07" db="EMBL/GenBank/DDBJ databases">
        <title>Initial genome analysis of the psychrotolerant acidophile Acidithiobacillus ferrivorans CF27: insights into iron and sulfur oxidation pathways and into biofilm formation.</title>
        <authorList>
            <person name="Talla E."/>
            <person name="Hedrich S."/>
            <person name="Mangenot S."/>
            <person name="Ji B."/>
            <person name="Johnson D.B."/>
            <person name="Barbe V."/>
            <person name="Bonnefoy V."/>
        </authorList>
    </citation>
    <scope>NUCLEOTIDE SEQUENCE [LARGE SCALE GENOMIC DNA]</scope>
    <source>
        <strain evidence="1">CF27</strain>
    </source>
</reference>
<dbReference type="AlphaFoldDB" id="A0A060UKS3"/>
<organism evidence="1">
    <name type="scientific">Acidithiobacillus ferrivorans</name>
    <dbReference type="NCBI Taxonomy" id="160808"/>
    <lineage>
        <taxon>Bacteria</taxon>
        <taxon>Pseudomonadati</taxon>
        <taxon>Pseudomonadota</taxon>
        <taxon>Acidithiobacillia</taxon>
        <taxon>Acidithiobacillales</taxon>
        <taxon>Acidithiobacillaceae</taxon>
        <taxon>Acidithiobacillus</taxon>
    </lineage>
</organism>
<evidence type="ECO:0000313" key="1">
    <source>
        <dbReference type="EMBL" id="CDQ09070.1"/>
    </source>
</evidence>
<comment type="caution">
    <text evidence="1">The sequence shown here is derived from an EMBL/GenBank/DDBJ whole genome shotgun (WGS) entry which is preliminary data.</text>
</comment>
<sequence>MSTNSISMDQTVGLSAEILMGHGRFTSERLYLQSRALYTGQAAVDCQLDQAEQVAT</sequence>
<accession>A0A060UKS3</accession>
<gene>
    <name evidence="1" type="ORF">AFERRI_160015</name>
</gene>
<reference evidence="1" key="1">
    <citation type="submission" date="2014-03" db="EMBL/GenBank/DDBJ databases">
        <authorList>
            <person name="Genoscope - CEA"/>
        </authorList>
    </citation>
    <scope>NUCLEOTIDE SEQUENCE [LARGE SCALE GENOMIC DNA]</scope>
    <source>
        <strain evidence="1">CF27</strain>
    </source>
</reference>
<name>A0A060UKS3_9PROT</name>
<protein>
    <submittedName>
        <fullName evidence="1">Uncharacterized protein</fullName>
    </submittedName>
</protein>